<evidence type="ECO:0000313" key="2">
    <source>
        <dbReference type="Proteomes" id="UP000070505"/>
    </source>
</evidence>
<dbReference type="EMBL" id="LSRC01000043">
    <property type="protein sequence ID" value="KXI16577.1"/>
    <property type="molecule type" value="Genomic_DNA"/>
</dbReference>
<gene>
    <name evidence="1" type="ORF">HMPREF3230_01004</name>
</gene>
<accession>A0A135Z4M4</accession>
<protein>
    <submittedName>
        <fullName evidence="1">Uncharacterized protein</fullName>
    </submittedName>
</protein>
<name>A0A135Z4M4_GARVA</name>
<evidence type="ECO:0000313" key="1">
    <source>
        <dbReference type="EMBL" id="KXI16577.1"/>
    </source>
</evidence>
<comment type="caution">
    <text evidence="1">The sequence shown here is derived from an EMBL/GenBank/DDBJ whole genome shotgun (WGS) entry which is preliminary data.</text>
</comment>
<sequence length="63" mass="7328">MNPAIMARDCYVSIISVYVRAEQSVENISQDTFRAVRRCTLLHKDNYNKSQFVELSKDQVSMK</sequence>
<dbReference type="AlphaFoldDB" id="A0A135Z4M4"/>
<reference evidence="1 2" key="1">
    <citation type="submission" date="2016-02" db="EMBL/GenBank/DDBJ databases">
        <authorList>
            <person name="Wen L."/>
            <person name="He K."/>
            <person name="Yang H."/>
        </authorList>
    </citation>
    <scope>NUCLEOTIDE SEQUENCE [LARGE SCALE GENOMIC DNA]</scope>
    <source>
        <strain evidence="1 2">CMW7778B</strain>
    </source>
</reference>
<proteinExistence type="predicted"/>
<organism evidence="1 2">
    <name type="scientific">Gardnerella vaginalis</name>
    <dbReference type="NCBI Taxonomy" id="2702"/>
    <lineage>
        <taxon>Bacteria</taxon>
        <taxon>Bacillati</taxon>
        <taxon>Actinomycetota</taxon>
        <taxon>Actinomycetes</taxon>
        <taxon>Bifidobacteriales</taxon>
        <taxon>Bifidobacteriaceae</taxon>
        <taxon>Gardnerella</taxon>
    </lineage>
</organism>
<dbReference type="PATRIC" id="fig|2702.101.peg.990"/>
<dbReference type="Proteomes" id="UP000070505">
    <property type="component" value="Unassembled WGS sequence"/>
</dbReference>